<dbReference type="EMBL" id="VUMN01000028">
    <property type="protein sequence ID" value="MSS59324.1"/>
    <property type="molecule type" value="Genomic_DNA"/>
</dbReference>
<dbReference type="NCBIfam" id="TIGR00723">
    <property type="entry name" value="ttdB_fumA_fumB"/>
    <property type="match status" value="1"/>
</dbReference>
<dbReference type="InterPro" id="IPR036660">
    <property type="entry name" value="Fe-S_hydroAse_TtdB_cat_sf"/>
</dbReference>
<feature type="domain" description="Fe-S hydro-lyase tartrate dehydratase beta-type catalytic" evidence="3">
    <location>
        <begin position="7"/>
        <end position="173"/>
    </location>
</feature>
<keyword evidence="2 4" id="KW-0456">Lyase</keyword>
<dbReference type="Proteomes" id="UP000461880">
    <property type="component" value="Unassembled WGS sequence"/>
</dbReference>
<dbReference type="PANTHER" id="PTHR43351">
    <property type="entry name" value="L(+)-TARTRATE DEHYDRATASE SUBUNIT BETA"/>
    <property type="match status" value="1"/>
</dbReference>
<dbReference type="PANTHER" id="PTHR43351:SF2">
    <property type="entry name" value="L(+)-TARTRATE DEHYDRATASE SUBUNIT BETA-RELATED"/>
    <property type="match status" value="1"/>
</dbReference>
<protein>
    <submittedName>
        <fullName evidence="4">Fe-S-containing hydro-lyase</fullName>
    </submittedName>
</protein>
<dbReference type="SUPFAM" id="SSF117457">
    <property type="entry name" value="FumA C-terminal domain-like"/>
    <property type="match status" value="1"/>
</dbReference>
<keyword evidence="5" id="KW-1185">Reference proteome</keyword>
<dbReference type="Gene3D" id="3.20.130.10">
    <property type="entry name" value="Fe-S hydro-lyase, tartrate dehydratase beta-type, catalytic domain"/>
    <property type="match status" value="1"/>
</dbReference>
<evidence type="ECO:0000256" key="2">
    <source>
        <dbReference type="ARBA" id="ARBA00023239"/>
    </source>
</evidence>
<evidence type="ECO:0000256" key="1">
    <source>
        <dbReference type="ARBA" id="ARBA00008876"/>
    </source>
</evidence>
<name>A0A7X2NTK8_9FIRM</name>
<organism evidence="4 5">
    <name type="scientific">Stecheria intestinalis</name>
    <dbReference type="NCBI Taxonomy" id="2606630"/>
    <lineage>
        <taxon>Bacteria</taxon>
        <taxon>Bacillati</taxon>
        <taxon>Bacillota</taxon>
        <taxon>Erysipelotrichia</taxon>
        <taxon>Erysipelotrichales</taxon>
        <taxon>Erysipelotrichaceae</taxon>
        <taxon>Stecheria</taxon>
    </lineage>
</organism>
<reference evidence="4 5" key="1">
    <citation type="submission" date="2019-08" db="EMBL/GenBank/DDBJ databases">
        <title>In-depth cultivation of the pig gut microbiome towards novel bacterial diversity and tailored functional studies.</title>
        <authorList>
            <person name="Wylensek D."/>
            <person name="Hitch T.C.A."/>
            <person name="Clavel T."/>
        </authorList>
    </citation>
    <scope>NUCLEOTIDE SEQUENCE [LARGE SCALE GENOMIC DNA]</scope>
    <source>
        <strain evidence="4 5">Oil+RF-744-GAM-WT-6</strain>
    </source>
</reference>
<dbReference type="InterPro" id="IPR004647">
    <property type="entry name" value="Fe-S_hydro-lyase_TtdB-typ_cat"/>
</dbReference>
<dbReference type="RefSeq" id="WP_105303245.1">
    <property type="nucleotide sequence ID" value="NZ_VUMN01000028.1"/>
</dbReference>
<comment type="similarity">
    <text evidence="1">Belongs to the class-I fumarase family.</text>
</comment>
<dbReference type="Pfam" id="PF05683">
    <property type="entry name" value="Fumerase_C"/>
    <property type="match status" value="1"/>
</dbReference>
<sequence>MRKLTLPLSEEEISSLHAGDAVELSGVIYTARDAAHKRLHHLIQEGKELPLDLNGAAIYYAGPTPAKPGQPIGSCGPTTSSRMDAYTPELLDHGLKIMIGKGRRSETVKDAIKTHHAVYFVACGGAGALLSHSVIASEPVAFADLLAEAIVKLTVKDFPCFVGVDADGKDIYDLR</sequence>
<proteinExistence type="inferred from homology"/>
<accession>A0A7X2NTK8</accession>
<evidence type="ECO:0000313" key="5">
    <source>
        <dbReference type="Proteomes" id="UP000461880"/>
    </source>
</evidence>
<gene>
    <name evidence="4" type="ORF">FYJ51_10515</name>
</gene>
<evidence type="ECO:0000259" key="3">
    <source>
        <dbReference type="Pfam" id="PF05683"/>
    </source>
</evidence>
<comment type="caution">
    <text evidence="4">The sequence shown here is derived from an EMBL/GenBank/DDBJ whole genome shotgun (WGS) entry which is preliminary data.</text>
</comment>
<evidence type="ECO:0000313" key="4">
    <source>
        <dbReference type="EMBL" id="MSS59324.1"/>
    </source>
</evidence>
<dbReference type="NCBIfam" id="NF005310">
    <property type="entry name" value="PRK06842.1"/>
    <property type="match status" value="1"/>
</dbReference>
<dbReference type="GO" id="GO:0016836">
    <property type="term" value="F:hydro-lyase activity"/>
    <property type="evidence" value="ECO:0007669"/>
    <property type="project" value="InterPro"/>
</dbReference>
<dbReference type="AlphaFoldDB" id="A0A7X2NTK8"/>